<keyword evidence="8" id="KW-1185">Reference proteome</keyword>
<proteinExistence type="inferred from homology"/>
<dbReference type="SUPFAM" id="SSF51161">
    <property type="entry name" value="Trimeric LpxA-like enzymes"/>
    <property type="match status" value="1"/>
</dbReference>
<dbReference type="InterPro" id="IPR011004">
    <property type="entry name" value="Trimer_LpxA-like_sf"/>
</dbReference>
<evidence type="ECO:0000256" key="3">
    <source>
        <dbReference type="ARBA" id="ARBA00022605"/>
    </source>
</evidence>
<dbReference type="InterPro" id="IPR001451">
    <property type="entry name" value="Hexapep"/>
</dbReference>
<dbReference type="GO" id="GO:0009001">
    <property type="term" value="F:serine O-acetyltransferase activity"/>
    <property type="evidence" value="ECO:0007669"/>
    <property type="project" value="UniProtKB-EC"/>
</dbReference>
<organism evidence="7">
    <name type="scientific">Candidatus Moduliflexus flocculans</name>
    <dbReference type="NCBI Taxonomy" id="1499966"/>
    <lineage>
        <taxon>Bacteria</taxon>
        <taxon>Candidatus Moduliflexota</taxon>
        <taxon>Candidatus Moduliflexia</taxon>
        <taxon>Candidatus Moduliflexales</taxon>
        <taxon>Candidatus Moduliflexaceae</taxon>
    </lineage>
</organism>
<evidence type="ECO:0000313" key="8">
    <source>
        <dbReference type="Proteomes" id="UP000030700"/>
    </source>
</evidence>
<dbReference type="InterPro" id="IPR042122">
    <property type="entry name" value="Ser_AcTrfase_N_sf"/>
</dbReference>
<accession>A0A0S6VW04</accession>
<dbReference type="Gene3D" id="1.10.3130.10">
    <property type="entry name" value="serine acetyltransferase, domain 1"/>
    <property type="match status" value="1"/>
</dbReference>
<dbReference type="Gene3D" id="2.160.10.10">
    <property type="entry name" value="Hexapeptide repeat proteins"/>
    <property type="match status" value="1"/>
</dbReference>
<keyword evidence="3" id="KW-0028">Amino-acid biosynthesis</keyword>
<name>A0A0S6VW04_9BACT</name>
<evidence type="ECO:0000256" key="5">
    <source>
        <dbReference type="ARBA" id="ARBA00023315"/>
    </source>
</evidence>
<dbReference type="Pfam" id="PF00132">
    <property type="entry name" value="Hexapep"/>
    <property type="match status" value="1"/>
</dbReference>
<reference evidence="7" key="1">
    <citation type="journal article" date="2015" name="PeerJ">
        <title>First genomic representation of candidate bacterial phylum KSB3 points to enhanced environmental sensing as a trigger of wastewater bulking.</title>
        <authorList>
            <person name="Sekiguchi Y."/>
            <person name="Ohashi A."/>
            <person name="Parks D.H."/>
            <person name="Yamauchi T."/>
            <person name="Tyson G.W."/>
            <person name="Hugenholtz P."/>
        </authorList>
    </citation>
    <scope>NUCLEOTIDE SEQUENCE [LARGE SCALE GENOMIC DNA]</scope>
</reference>
<dbReference type="AlphaFoldDB" id="A0A0S6VW04"/>
<dbReference type="GO" id="GO:0008652">
    <property type="term" value="P:amino acid biosynthetic process"/>
    <property type="evidence" value="ECO:0007669"/>
    <property type="project" value="UniProtKB-KW"/>
</dbReference>
<dbReference type="PANTHER" id="PTHR42811">
    <property type="entry name" value="SERINE ACETYLTRANSFERASE"/>
    <property type="match status" value="1"/>
</dbReference>
<dbReference type="CDD" id="cd03354">
    <property type="entry name" value="LbH_SAT"/>
    <property type="match status" value="1"/>
</dbReference>
<dbReference type="Proteomes" id="UP000030700">
    <property type="component" value="Unassembled WGS sequence"/>
</dbReference>
<dbReference type="FunFam" id="2.160.10.10:FF:000015">
    <property type="entry name" value="Serine acetyltransferase, plasmid"/>
    <property type="match status" value="1"/>
</dbReference>
<keyword evidence="5" id="KW-0012">Acyltransferase</keyword>
<dbReference type="EC" id="2.3.1.30" evidence="2"/>
<gene>
    <name evidence="7" type="ORF">U14_00057</name>
</gene>
<comment type="catalytic activity">
    <reaction evidence="6">
        <text>L-serine + acetyl-CoA = O-acetyl-L-serine + CoA</text>
        <dbReference type="Rhea" id="RHEA:24560"/>
        <dbReference type="ChEBI" id="CHEBI:33384"/>
        <dbReference type="ChEBI" id="CHEBI:57287"/>
        <dbReference type="ChEBI" id="CHEBI:57288"/>
        <dbReference type="ChEBI" id="CHEBI:58340"/>
        <dbReference type="EC" id="2.3.1.30"/>
    </reaction>
</comment>
<protein>
    <recommendedName>
        <fullName evidence="2">serine O-acetyltransferase</fullName>
        <ecNumber evidence="2">2.3.1.30</ecNumber>
    </recommendedName>
</protein>
<dbReference type="STRING" id="1499966.U14_00057"/>
<dbReference type="EMBL" id="DF820455">
    <property type="protein sequence ID" value="GAK48846.1"/>
    <property type="molecule type" value="Genomic_DNA"/>
</dbReference>
<dbReference type="HOGENOM" id="CLU_051638_1_0_0"/>
<sequence length="297" mass="32633">MPNYETVPRDVVEALCVPGSYQTAVHFGRHNTPMPSLEALAEIMELLRAIVFPGYFMESDITPDNITYYTGAKLDKVLFLLTEQLKRGYCFFCETSLEQMCPTCASKPQENAYELIRALPDIRRLLALDALAAYEGDPAATRYGETVFCYPSIRVMINHRIAHQLYKTGVPLIPRMISEMAHSATGIDIHPGAQIGEKFFIDHGTGVVIGETCVIGNNVKLYQNVTLGAKSFPLDEHGNPIKGIPRHPILQDNVIVYAGATILGRVTIGAGSTVGGNVWLTKSVPPNSKITRPITEV</sequence>
<dbReference type="InterPro" id="IPR053376">
    <property type="entry name" value="Serine_acetyltransferase"/>
</dbReference>
<evidence type="ECO:0000256" key="4">
    <source>
        <dbReference type="ARBA" id="ARBA00022679"/>
    </source>
</evidence>
<evidence type="ECO:0000256" key="6">
    <source>
        <dbReference type="ARBA" id="ARBA00049486"/>
    </source>
</evidence>
<evidence type="ECO:0000256" key="1">
    <source>
        <dbReference type="ARBA" id="ARBA00007274"/>
    </source>
</evidence>
<keyword evidence="4 7" id="KW-0808">Transferase</keyword>
<evidence type="ECO:0000256" key="2">
    <source>
        <dbReference type="ARBA" id="ARBA00013266"/>
    </source>
</evidence>
<evidence type="ECO:0000313" key="7">
    <source>
        <dbReference type="EMBL" id="GAK48846.1"/>
    </source>
</evidence>
<dbReference type="InterPro" id="IPR045304">
    <property type="entry name" value="LbH_SAT"/>
</dbReference>
<comment type="similarity">
    <text evidence="1">Belongs to the transferase hexapeptide repeat family.</text>
</comment>
<dbReference type="NCBIfam" id="NF041874">
    <property type="entry name" value="EPS_EpsC"/>
    <property type="match status" value="1"/>
</dbReference>